<dbReference type="EMBL" id="AAVP02000010">
    <property type="protein sequence ID" value="EDK23833.1"/>
    <property type="molecule type" value="Genomic_DNA"/>
</dbReference>
<proteinExistence type="predicted"/>
<sequence>MKDKSILISVGSIIYIVMSGIDRFVYQIPNIIYIPVAILGIALILIGFFKDKSKK</sequence>
<dbReference type="PaxDb" id="411460-RUMTOR_01910"/>
<dbReference type="HOGENOM" id="CLU_3042201_0_0_9"/>
<gene>
    <name evidence="2" type="ORF">RUMTOR_01910</name>
</gene>
<comment type="caution">
    <text evidence="2">The sequence shown here is derived from an EMBL/GenBank/DDBJ whole genome shotgun (WGS) entry which is preliminary data.</text>
</comment>
<organism evidence="2 3">
    <name type="scientific">[Ruminococcus] torques ATCC 27756</name>
    <dbReference type="NCBI Taxonomy" id="411460"/>
    <lineage>
        <taxon>Bacteria</taxon>
        <taxon>Bacillati</taxon>
        <taxon>Bacillota</taxon>
        <taxon>Clostridia</taxon>
        <taxon>Lachnospirales</taxon>
        <taxon>Lachnospiraceae</taxon>
        <taxon>Mediterraneibacter</taxon>
    </lineage>
</organism>
<name>A5KNT5_9FIRM</name>
<keyword evidence="1" id="KW-0472">Membrane</keyword>
<evidence type="ECO:0000256" key="1">
    <source>
        <dbReference type="SAM" id="Phobius"/>
    </source>
</evidence>
<keyword evidence="1" id="KW-1133">Transmembrane helix</keyword>
<reference evidence="2 3" key="1">
    <citation type="submission" date="2007-03" db="EMBL/GenBank/DDBJ databases">
        <authorList>
            <person name="Fulton L."/>
            <person name="Clifton S."/>
            <person name="Fulton B."/>
            <person name="Xu J."/>
            <person name="Minx P."/>
            <person name="Pepin K.H."/>
            <person name="Johnson M."/>
            <person name="Thiruvilangam P."/>
            <person name="Bhonagiri V."/>
            <person name="Nash W.E."/>
            <person name="Mardis E.R."/>
            <person name="Wilson R.K."/>
        </authorList>
    </citation>
    <scope>NUCLEOTIDE SEQUENCE [LARGE SCALE GENOMIC DNA]</scope>
    <source>
        <strain evidence="2 3">ATCC 27756</strain>
    </source>
</reference>
<keyword evidence="1" id="KW-0812">Transmembrane</keyword>
<evidence type="ECO:0000313" key="3">
    <source>
        <dbReference type="Proteomes" id="UP000003577"/>
    </source>
</evidence>
<feature type="transmembrane region" description="Helical" evidence="1">
    <location>
        <begin position="7"/>
        <end position="25"/>
    </location>
</feature>
<protein>
    <submittedName>
        <fullName evidence="2">Uncharacterized protein</fullName>
    </submittedName>
</protein>
<feature type="transmembrane region" description="Helical" evidence="1">
    <location>
        <begin position="31"/>
        <end position="49"/>
    </location>
</feature>
<evidence type="ECO:0000313" key="2">
    <source>
        <dbReference type="EMBL" id="EDK23833.1"/>
    </source>
</evidence>
<dbReference type="AlphaFoldDB" id="A5KNT5"/>
<dbReference type="RefSeq" id="WP_004845883.1">
    <property type="nucleotide sequence ID" value="NZ_DS264345.1"/>
</dbReference>
<reference evidence="2 3" key="2">
    <citation type="submission" date="2007-04" db="EMBL/GenBank/DDBJ databases">
        <title>Draft genome sequence of Ruminococcus torques (ATCC 27756).</title>
        <authorList>
            <person name="Sudarsanam P."/>
            <person name="Ley R."/>
            <person name="Guruge J."/>
            <person name="Turnbaugh P.J."/>
            <person name="Mahowald M."/>
            <person name="Liep D."/>
            <person name="Gordon J."/>
        </authorList>
    </citation>
    <scope>NUCLEOTIDE SEQUENCE [LARGE SCALE GENOMIC DNA]</scope>
    <source>
        <strain evidence="2 3">ATCC 27756</strain>
    </source>
</reference>
<dbReference type="Proteomes" id="UP000003577">
    <property type="component" value="Unassembled WGS sequence"/>
</dbReference>
<accession>A5KNT5</accession>